<dbReference type="OrthoDB" id="9802309at2"/>
<dbReference type="GO" id="GO:0160148">
    <property type="term" value="F:tRNA pseudouridine(55) synthase activity"/>
    <property type="evidence" value="ECO:0007669"/>
    <property type="project" value="UniProtKB-EC"/>
</dbReference>
<dbReference type="EC" id="5.4.99.25" evidence="5"/>
<evidence type="ECO:0000259" key="6">
    <source>
        <dbReference type="Pfam" id="PF01509"/>
    </source>
</evidence>
<evidence type="ECO:0000256" key="4">
    <source>
        <dbReference type="ARBA" id="ARBA00023235"/>
    </source>
</evidence>
<keyword evidence="4 5" id="KW-0413">Isomerase</keyword>
<proteinExistence type="inferred from homology"/>
<dbReference type="EMBL" id="FZOC01000001">
    <property type="protein sequence ID" value="SNR64564.1"/>
    <property type="molecule type" value="Genomic_DNA"/>
</dbReference>
<keyword evidence="8" id="KW-1185">Reference proteome</keyword>
<feature type="domain" description="Pseudouridine synthase II N-terminal" evidence="6">
    <location>
        <begin position="34"/>
        <end position="182"/>
    </location>
</feature>
<dbReference type="AlphaFoldDB" id="A0A238Y1S7"/>
<feature type="active site" description="Nucleophile" evidence="5">
    <location>
        <position position="49"/>
    </location>
</feature>
<evidence type="ECO:0000256" key="1">
    <source>
        <dbReference type="ARBA" id="ARBA00000385"/>
    </source>
</evidence>
<evidence type="ECO:0000256" key="2">
    <source>
        <dbReference type="ARBA" id="ARBA00005642"/>
    </source>
</evidence>
<evidence type="ECO:0000256" key="3">
    <source>
        <dbReference type="ARBA" id="ARBA00022694"/>
    </source>
</evidence>
<evidence type="ECO:0000256" key="5">
    <source>
        <dbReference type="HAMAP-Rule" id="MF_01080"/>
    </source>
</evidence>
<dbReference type="InterPro" id="IPR014780">
    <property type="entry name" value="tRNA_psdUridine_synth_TruB"/>
</dbReference>
<comment type="function">
    <text evidence="5">Responsible for synthesis of pseudouridine from uracil-55 in the psi GC loop of transfer RNAs.</text>
</comment>
<dbReference type="Gene3D" id="3.30.2350.10">
    <property type="entry name" value="Pseudouridine synthase"/>
    <property type="match status" value="1"/>
</dbReference>
<dbReference type="CDD" id="cd02573">
    <property type="entry name" value="PseudoU_synth_EcTruB"/>
    <property type="match status" value="1"/>
</dbReference>
<keyword evidence="3 5" id="KW-0819">tRNA processing</keyword>
<comment type="similarity">
    <text evidence="2 5">Belongs to the pseudouridine synthase TruB family. Type 1 subfamily.</text>
</comment>
<dbReference type="GO" id="GO:0031119">
    <property type="term" value="P:tRNA pseudouridine synthesis"/>
    <property type="evidence" value="ECO:0007669"/>
    <property type="project" value="UniProtKB-UniRule"/>
</dbReference>
<dbReference type="GO" id="GO:1990481">
    <property type="term" value="P:mRNA pseudouridine synthesis"/>
    <property type="evidence" value="ECO:0007669"/>
    <property type="project" value="TreeGrafter"/>
</dbReference>
<reference evidence="7 8" key="1">
    <citation type="submission" date="2017-06" db="EMBL/GenBank/DDBJ databases">
        <authorList>
            <person name="Kim H.J."/>
            <person name="Triplett B.A."/>
        </authorList>
    </citation>
    <scope>NUCLEOTIDE SEQUENCE [LARGE SCALE GENOMIC DNA]</scope>
    <source>
        <strain evidence="7 8">DSM 13116</strain>
    </source>
</reference>
<dbReference type="HAMAP" id="MF_01080">
    <property type="entry name" value="TruB_bact"/>
    <property type="match status" value="1"/>
</dbReference>
<dbReference type="PANTHER" id="PTHR13767">
    <property type="entry name" value="TRNA-PSEUDOURIDINE SYNTHASE"/>
    <property type="match status" value="1"/>
</dbReference>
<sequence>MGRKRKRSPAQLDGLLVLDKPSGPTSAGCLNSIKHGLGQGKIGHAGTLDPLAQGVLLVLLGQGTKLAGYLTSGAKVYTGTMRLGLATDTYDMEGQVVEQRGIEGISQDDVREAILGWKDLTEQEVPAYSAAKHEGTPLYELARKGEDVPVKEKRIEVYEVEPLEIELPFARFRVRCLAGTYIRSLVHSLGIRLGCGAALAQLTREACEPYGLDAATSLDAVLGEPERFASRVIPLGKMLPHWRSITLSPALAALVKNGAWLPAGGPGGDGLTGKPGEQVMLVDDKGEPVALAEAKTKDGMLRWTILRGLWMDAAPAT</sequence>
<organism evidence="7 8">
    <name type="scientific">Humidesulfovibrio mexicanus</name>
    <dbReference type="NCBI Taxonomy" id="147047"/>
    <lineage>
        <taxon>Bacteria</taxon>
        <taxon>Pseudomonadati</taxon>
        <taxon>Thermodesulfobacteriota</taxon>
        <taxon>Desulfovibrionia</taxon>
        <taxon>Desulfovibrionales</taxon>
        <taxon>Desulfovibrionaceae</taxon>
        <taxon>Humidesulfovibrio</taxon>
    </lineage>
</organism>
<comment type="catalytic activity">
    <reaction evidence="1 5">
        <text>uridine(55) in tRNA = pseudouridine(55) in tRNA</text>
        <dbReference type="Rhea" id="RHEA:42532"/>
        <dbReference type="Rhea" id="RHEA-COMP:10101"/>
        <dbReference type="Rhea" id="RHEA-COMP:10102"/>
        <dbReference type="ChEBI" id="CHEBI:65314"/>
        <dbReference type="ChEBI" id="CHEBI:65315"/>
        <dbReference type="EC" id="5.4.99.25"/>
    </reaction>
</comment>
<dbReference type="InterPro" id="IPR020103">
    <property type="entry name" value="PsdUridine_synth_cat_dom_sf"/>
</dbReference>
<dbReference type="Proteomes" id="UP000198324">
    <property type="component" value="Unassembled WGS sequence"/>
</dbReference>
<accession>A0A238Y1S7</accession>
<dbReference type="NCBIfam" id="TIGR00431">
    <property type="entry name" value="TruB"/>
    <property type="match status" value="1"/>
</dbReference>
<gene>
    <name evidence="5" type="primary">truB</name>
    <name evidence="7" type="ORF">SAMN04488503_0578</name>
</gene>
<dbReference type="GO" id="GO:0003723">
    <property type="term" value="F:RNA binding"/>
    <property type="evidence" value="ECO:0007669"/>
    <property type="project" value="InterPro"/>
</dbReference>
<dbReference type="PANTHER" id="PTHR13767:SF2">
    <property type="entry name" value="PSEUDOURIDYLATE SYNTHASE TRUB1"/>
    <property type="match status" value="1"/>
</dbReference>
<dbReference type="SUPFAM" id="SSF55120">
    <property type="entry name" value="Pseudouridine synthase"/>
    <property type="match status" value="1"/>
</dbReference>
<evidence type="ECO:0000313" key="8">
    <source>
        <dbReference type="Proteomes" id="UP000198324"/>
    </source>
</evidence>
<dbReference type="RefSeq" id="WP_089271508.1">
    <property type="nucleotide sequence ID" value="NZ_FZOC01000001.1"/>
</dbReference>
<name>A0A238Y1S7_9BACT</name>
<protein>
    <recommendedName>
        <fullName evidence="5">tRNA pseudouridine synthase B</fullName>
        <ecNumber evidence="5">5.4.99.25</ecNumber>
    </recommendedName>
    <alternativeName>
        <fullName evidence="5">tRNA pseudouridine(55) synthase</fullName>
        <shortName evidence="5">Psi55 synthase</shortName>
    </alternativeName>
    <alternativeName>
        <fullName evidence="5">tRNA pseudouridylate synthase</fullName>
    </alternativeName>
    <alternativeName>
        <fullName evidence="5">tRNA-uridine isomerase</fullName>
    </alternativeName>
</protein>
<evidence type="ECO:0000313" key="7">
    <source>
        <dbReference type="EMBL" id="SNR64564.1"/>
    </source>
</evidence>
<dbReference type="InterPro" id="IPR002501">
    <property type="entry name" value="PsdUridine_synth_N"/>
</dbReference>
<dbReference type="Pfam" id="PF01509">
    <property type="entry name" value="TruB_N"/>
    <property type="match status" value="1"/>
</dbReference>